<gene>
    <name evidence="1" type="ORF">BN134_2481</name>
</gene>
<dbReference type="Proteomes" id="UP000009342">
    <property type="component" value="Unassembled WGS sequence"/>
</dbReference>
<keyword evidence="2" id="KW-1185">Reference proteome</keyword>
<name>A0ABM9Q883_9ENTR</name>
<reference evidence="2" key="1">
    <citation type="journal article" date="2012" name="PLoS ONE">
        <title>Comparative analysis of genome sequences covering the seven cronobacter species.</title>
        <authorList>
            <person name="Joseph S."/>
            <person name="Desai P."/>
            <person name="Ji Y."/>
            <person name="Cummings C.A."/>
            <person name="Shih R."/>
            <person name="Degoricija L."/>
            <person name="Rico A."/>
            <person name="Brzoska P."/>
            <person name="Hamby S.E."/>
            <person name="Masood N."/>
            <person name="Hariri S."/>
            <person name="Sonbol H."/>
            <person name="Chuzhanova N."/>
            <person name="McClelland M."/>
            <person name="Furtado M.R."/>
            <person name="Forsythe S.J."/>
        </authorList>
    </citation>
    <scope>NUCLEOTIDE SEQUENCE [LARGE SCALE GENOMIC DNA]</scope>
    <source>
        <strain evidence="2">1210</strain>
    </source>
</reference>
<organism evidence="1 2">
    <name type="scientific">Cronobacter dublinensis 1210</name>
    <dbReference type="NCBI Taxonomy" id="1208656"/>
    <lineage>
        <taxon>Bacteria</taxon>
        <taxon>Pseudomonadati</taxon>
        <taxon>Pseudomonadota</taxon>
        <taxon>Gammaproteobacteria</taxon>
        <taxon>Enterobacterales</taxon>
        <taxon>Enterobacteriaceae</taxon>
        <taxon>Cronobacter</taxon>
    </lineage>
</organism>
<sequence>MCARFNRKLAATAKLVIYTVTMPIYDGVSKPALRFCEASSEV</sequence>
<protein>
    <submittedName>
        <fullName evidence="1">Uncharacterized protein</fullName>
    </submittedName>
</protein>
<accession>A0ABM9Q883</accession>
<evidence type="ECO:0000313" key="1">
    <source>
        <dbReference type="EMBL" id="CCJ81723.1"/>
    </source>
</evidence>
<proteinExistence type="predicted"/>
<evidence type="ECO:0000313" key="2">
    <source>
        <dbReference type="Proteomes" id="UP000009342"/>
    </source>
</evidence>
<dbReference type="EMBL" id="CAKZ01000114">
    <property type="protein sequence ID" value="CCJ81723.1"/>
    <property type="molecule type" value="Genomic_DNA"/>
</dbReference>
<comment type="caution">
    <text evidence="1">The sequence shown here is derived from an EMBL/GenBank/DDBJ whole genome shotgun (WGS) entry which is preliminary data.</text>
</comment>